<feature type="signal peptide" evidence="6">
    <location>
        <begin position="1"/>
        <end position="19"/>
    </location>
</feature>
<feature type="compositionally biased region" description="Basic and acidic residues" evidence="4">
    <location>
        <begin position="828"/>
        <end position="846"/>
    </location>
</feature>
<sequence length="861" mass="96498">MLFHSAVVIVIVKVRHTSASQSEFINVRRQNSTMVAQLPQQVLLLLVLVTGASMGVTYGTQQPYWITSNPRRSNRPLRSTTMSYAVRRSAEKSGPSTTENSLGLIRRRLDQSGVEFVIEDSEGLAKGMNFKEVGVQKLTSTTSTSQPLENDSSGSTHEEPLSLQLRSHPEPLAAHETKVPSDGNSGWTDIDLSTATSTSSSTAVGFPRRYMRDTNKTICHQFEIGDVAKHEFYSPNYPKNYPSNVDCVRVLEADTGMLIKLDFRDRFHLEPSLNCRYDFLKVRDGQYGFSNQIGNFCGNSYPPELTSKTRFLWLHFHSDENIEYSGFKAVWSMIPRPTYPGVPMEPKPCVINVTGVEAKIQSDDVHDRKLQAEKDGIPLDCMWVMTVEEGYKVQISFPVFKLDKPNECDLNFVQVFDGKTDDTAKSKTLCGSIAEIFRAESNVMYVRFYVLPQAFNSTFEALMTAGREIKSTQGCDANEFNCEDAFCIAHNLKCNGNVNCELRWDEDESTCGLNKGSMIIDSEHIIIILVVFSLIMFGMCFAFIFNCVRKLIRDHRIIQEHIRQSRENRLDEIGRKSTPCPISASRTDIHDRSSESPSVEMVPSKELLPPNTIIAQKYTDLVLEMHYSNKDMHDIHQSNNVSNATQERLQESSEEPEMISKCCQTRESLFDPRLSQSGISPPTLSTFGYRQGSLQQSPKLPSQPQSLQSSQYSHQSQCSGCSPASRGRDGTMGICPHHNPIPAPPGWSTHEIAHPLHFPETTDYPSYQRFQSPKPIRENFQSPTRTRQPTVGSGERYGSSVYGSGQESSNTGSNGNSNSQHSATPKFSDPRYRAEAVIEVDQKRPFSIESTKSAPDVIATH</sequence>
<keyword evidence="5" id="KW-0472">Membrane</keyword>
<gene>
    <name evidence="9 10 11 12 13" type="primary">LOC107271971</name>
</gene>
<feature type="domain" description="CUB" evidence="7">
    <location>
        <begin position="349"/>
        <end position="466"/>
    </location>
</feature>
<dbReference type="InterPro" id="IPR000859">
    <property type="entry name" value="CUB_dom"/>
</dbReference>
<feature type="region of interest" description="Disordered" evidence="4">
    <location>
        <begin position="173"/>
        <end position="192"/>
    </location>
</feature>
<dbReference type="CDD" id="cd00112">
    <property type="entry name" value="LDLa"/>
    <property type="match status" value="1"/>
</dbReference>
<keyword evidence="8" id="KW-1185">Reference proteome</keyword>
<accession>A0AAJ7C7X0</accession>
<dbReference type="InterPro" id="IPR002172">
    <property type="entry name" value="LDrepeatLR_classA_rpt"/>
</dbReference>
<feature type="compositionally biased region" description="Low complexity" evidence="4">
    <location>
        <begin position="803"/>
        <end position="822"/>
    </location>
</feature>
<feature type="disulfide bond" evidence="3">
    <location>
        <begin position="482"/>
        <end position="500"/>
    </location>
</feature>
<dbReference type="SMART" id="SM00192">
    <property type="entry name" value="LDLa"/>
    <property type="match status" value="1"/>
</dbReference>
<organism evidence="8 10">
    <name type="scientific">Cephus cinctus</name>
    <name type="common">Wheat stem sawfly</name>
    <dbReference type="NCBI Taxonomy" id="211228"/>
    <lineage>
        <taxon>Eukaryota</taxon>
        <taxon>Metazoa</taxon>
        <taxon>Ecdysozoa</taxon>
        <taxon>Arthropoda</taxon>
        <taxon>Hexapoda</taxon>
        <taxon>Insecta</taxon>
        <taxon>Pterygota</taxon>
        <taxon>Neoptera</taxon>
        <taxon>Endopterygota</taxon>
        <taxon>Hymenoptera</taxon>
        <taxon>Cephoidea</taxon>
        <taxon>Cephidae</taxon>
        <taxon>Cephus</taxon>
    </lineage>
</organism>
<dbReference type="Pfam" id="PF00431">
    <property type="entry name" value="CUB"/>
    <property type="match status" value="2"/>
</dbReference>
<dbReference type="SMART" id="SM00042">
    <property type="entry name" value="CUB"/>
    <property type="match status" value="2"/>
</dbReference>
<evidence type="ECO:0000256" key="5">
    <source>
        <dbReference type="SAM" id="Phobius"/>
    </source>
</evidence>
<evidence type="ECO:0000313" key="10">
    <source>
        <dbReference type="RefSeq" id="XP_015604108.1"/>
    </source>
</evidence>
<evidence type="ECO:0000259" key="7">
    <source>
        <dbReference type="PROSITE" id="PS01180"/>
    </source>
</evidence>
<dbReference type="PANTHER" id="PTHR24251:SF28">
    <property type="entry name" value="NEUROPILIN AND TOLLOID-LIKE, ISOFORM B"/>
    <property type="match status" value="1"/>
</dbReference>
<dbReference type="InterPro" id="IPR035914">
    <property type="entry name" value="Sperma_CUB_dom_sf"/>
</dbReference>
<dbReference type="CTD" id="32303"/>
<keyword evidence="2 3" id="KW-1015">Disulfide bond</keyword>
<feature type="compositionally biased region" description="Polar residues" evidence="4">
    <location>
        <begin position="674"/>
        <end position="688"/>
    </location>
</feature>
<evidence type="ECO:0000313" key="12">
    <source>
        <dbReference type="RefSeq" id="XP_024945013.1"/>
    </source>
</evidence>
<evidence type="ECO:0000256" key="4">
    <source>
        <dbReference type="SAM" id="MobiDB-lite"/>
    </source>
</evidence>
<dbReference type="CDD" id="cd00041">
    <property type="entry name" value="CUB"/>
    <property type="match status" value="2"/>
</dbReference>
<feature type="compositionally biased region" description="Polar residues" evidence="4">
    <location>
        <begin position="139"/>
        <end position="155"/>
    </location>
</feature>
<feature type="region of interest" description="Disordered" evidence="4">
    <location>
        <begin position="139"/>
        <end position="161"/>
    </location>
</feature>
<feature type="compositionally biased region" description="Polar residues" evidence="4">
    <location>
        <begin position="779"/>
        <end position="791"/>
    </location>
</feature>
<protein>
    <submittedName>
        <fullName evidence="9 10">Uncharacterized protein LOC107271971 isoform X1</fullName>
    </submittedName>
</protein>
<dbReference type="PROSITE" id="PS01180">
    <property type="entry name" value="CUB"/>
    <property type="match status" value="2"/>
</dbReference>
<keyword evidence="5" id="KW-1133">Transmembrane helix</keyword>
<dbReference type="RefSeq" id="XP_024945013.1">
    <property type="nucleotide sequence ID" value="XM_025089245.1"/>
</dbReference>
<dbReference type="SUPFAM" id="SSF49854">
    <property type="entry name" value="Spermadhesin, CUB domain"/>
    <property type="match status" value="2"/>
</dbReference>
<dbReference type="Proteomes" id="UP000694920">
    <property type="component" value="Unplaced"/>
</dbReference>
<dbReference type="PROSITE" id="PS50068">
    <property type="entry name" value="LDLRA_2"/>
    <property type="match status" value="1"/>
</dbReference>
<evidence type="ECO:0000313" key="11">
    <source>
        <dbReference type="RefSeq" id="XP_015604109.1"/>
    </source>
</evidence>
<evidence type="ECO:0000256" key="6">
    <source>
        <dbReference type="SAM" id="SignalP"/>
    </source>
</evidence>
<name>A0AAJ7C7X0_CEPCN</name>
<dbReference type="KEGG" id="ccin:107271971"/>
<feature type="transmembrane region" description="Helical" evidence="5">
    <location>
        <begin position="525"/>
        <end position="548"/>
    </location>
</feature>
<feature type="disulfide bond" evidence="3">
    <location>
        <begin position="475"/>
        <end position="487"/>
    </location>
</feature>
<dbReference type="Gene3D" id="2.60.120.290">
    <property type="entry name" value="Spermadhesin, CUB domain"/>
    <property type="match status" value="2"/>
</dbReference>
<dbReference type="AlphaFoldDB" id="A0AAJ7C7X0"/>
<evidence type="ECO:0000313" key="9">
    <source>
        <dbReference type="RefSeq" id="XP_015604107.1"/>
    </source>
</evidence>
<dbReference type="RefSeq" id="XP_015604107.1">
    <property type="nucleotide sequence ID" value="XM_015748621.2"/>
</dbReference>
<evidence type="ECO:0000256" key="3">
    <source>
        <dbReference type="PROSITE-ProRule" id="PRU00124"/>
    </source>
</evidence>
<dbReference type="SUPFAM" id="SSF57424">
    <property type="entry name" value="LDL receptor-like module"/>
    <property type="match status" value="1"/>
</dbReference>
<feature type="chain" id="PRO_5044708685" evidence="6">
    <location>
        <begin position="20"/>
        <end position="861"/>
    </location>
</feature>
<reference evidence="9 10" key="1">
    <citation type="submission" date="2025-04" db="UniProtKB">
        <authorList>
            <consortium name="RefSeq"/>
        </authorList>
    </citation>
    <scope>IDENTIFICATION</scope>
</reference>
<dbReference type="RefSeq" id="XP_015604108.1">
    <property type="nucleotide sequence ID" value="XM_015748622.2"/>
</dbReference>
<dbReference type="InterPro" id="IPR036055">
    <property type="entry name" value="LDL_receptor-like_sf"/>
</dbReference>
<keyword evidence="5" id="KW-0812">Transmembrane</keyword>
<dbReference type="GeneID" id="107271971"/>
<dbReference type="FunFam" id="2.60.120.290:FF:000013">
    <property type="entry name" value="Membrane frizzled-related protein"/>
    <property type="match status" value="1"/>
</dbReference>
<dbReference type="RefSeq" id="XP_024945014.1">
    <property type="nucleotide sequence ID" value="XM_025089246.1"/>
</dbReference>
<dbReference type="PANTHER" id="PTHR24251">
    <property type="entry name" value="OVOCHYMASE-RELATED"/>
    <property type="match status" value="1"/>
</dbReference>
<proteinExistence type="predicted"/>
<feature type="compositionally biased region" description="Low complexity" evidence="4">
    <location>
        <begin position="691"/>
        <end position="719"/>
    </location>
</feature>
<evidence type="ECO:0000256" key="1">
    <source>
        <dbReference type="ARBA" id="ARBA00022737"/>
    </source>
</evidence>
<dbReference type="PROSITE" id="PS01209">
    <property type="entry name" value="LDLRA_1"/>
    <property type="match status" value="1"/>
</dbReference>
<comment type="caution">
    <text evidence="3">Lacks conserved residue(s) required for the propagation of feature annotation.</text>
</comment>
<dbReference type="InterPro" id="IPR023415">
    <property type="entry name" value="LDLR_class-A_CS"/>
</dbReference>
<evidence type="ECO:0000313" key="13">
    <source>
        <dbReference type="RefSeq" id="XP_024945014.1"/>
    </source>
</evidence>
<evidence type="ECO:0000256" key="2">
    <source>
        <dbReference type="ARBA" id="ARBA00023157"/>
    </source>
</evidence>
<keyword evidence="1" id="KW-0677">Repeat</keyword>
<feature type="region of interest" description="Disordered" evidence="4">
    <location>
        <begin position="758"/>
        <end position="861"/>
    </location>
</feature>
<feature type="domain" description="CUB" evidence="7">
    <location>
        <begin position="219"/>
        <end position="334"/>
    </location>
</feature>
<evidence type="ECO:0000313" key="8">
    <source>
        <dbReference type="Proteomes" id="UP000694920"/>
    </source>
</evidence>
<keyword evidence="6" id="KW-0732">Signal</keyword>
<dbReference type="RefSeq" id="XP_015604109.1">
    <property type="nucleotide sequence ID" value="XM_015748623.2"/>
</dbReference>
<feature type="region of interest" description="Disordered" evidence="4">
    <location>
        <begin position="671"/>
        <end position="726"/>
    </location>
</feature>